<comment type="caution">
    <text evidence="3">The sequence shown here is derived from an EMBL/GenBank/DDBJ whole genome shotgun (WGS) entry which is preliminary data.</text>
</comment>
<dbReference type="RefSeq" id="WP_343859902.1">
    <property type="nucleotide sequence ID" value="NZ_BAAACX010000008.1"/>
</dbReference>
<feature type="transmembrane region" description="Helical" evidence="1">
    <location>
        <begin position="83"/>
        <end position="108"/>
    </location>
</feature>
<evidence type="ECO:0000259" key="2">
    <source>
        <dbReference type="Pfam" id="PF14501"/>
    </source>
</evidence>
<dbReference type="CDD" id="cd16935">
    <property type="entry name" value="HATPase_AgrC-ComD-like"/>
    <property type="match status" value="1"/>
</dbReference>
<dbReference type="PANTHER" id="PTHR40448">
    <property type="entry name" value="TWO-COMPONENT SENSOR HISTIDINE KINASE"/>
    <property type="match status" value="1"/>
</dbReference>
<dbReference type="Gene3D" id="3.30.565.10">
    <property type="entry name" value="Histidine kinase-like ATPase, C-terminal domain"/>
    <property type="match status" value="1"/>
</dbReference>
<dbReference type="SUPFAM" id="SSF55874">
    <property type="entry name" value="ATPase domain of HSP90 chaperone/DNA topoisomerase II/histidine kinase"/>
    <property type="match status" value="1"/>
</dbReference>
<organism evidence="3 4">
    <name type="scientific">Paenibacillus motobuensis</name>
    <dbReference type="NCBI Taxonomy" id="295324"/>
    <lineage>
        <taxon>Bacteria</taxon>
        <taxon>Bacillati</taxon>
        <taxon>Bacillota</taxon>
        <taxon>Bacilli</taxon>
        <taxon>Bacillales</taxon>
        <taxon>Paenibacillaceae</taxon>
        <taxon>Paenibacillus</taxon>
    </lineage>
</organism>
<feature type="transmembrane region" description="Helical" evidence="1">
    <location>
        <begin position="161"/>
        <end position="178"/>
    </location>
</feature>
<feature type="transmembrane region" description="Helical" evidence="1">
    <location>
        <begin position="190"/>
        <end position="210"/>
    </location>
</feature>
<feature type="transmembrane region" description="Helical" evidence="1">
    <location>
        <begin position="35"/>
        <end position="53"/>
    </location>
</feature>
<keyword evidence="4" id="KW-1185">Reference proteome</keyword>
<accession>A0ABN0Y984</accession>
<gene>
    <name evidence="3" type="ORF">GCM10008933_16680</name>
</gene>
<name>A0ABN0Y984_9BACL</name>
<dbReference type="InterPro" id="IPR036890">
    <property type="entry name" value="HATPase_C_sf"/>
</dbReference>
<keyword evidence="1" id="KW-0472">Membrane</keyword>
<evidence type="ECO:0000313" key="4">
    <source>
        <dbReference type="Proteomes" id="UP001500340"/>
    </source>
</evidence>
<dbReference type="Proteomes" id="UP001500340">
    <property type="component" value="Unassembled WGS sequence"/>
</dbReference>
<evidence type="ECO:0000313" key="3">
    <source>
        <dbReference type="EMBL" id="GAA0386397.1"/>
    </source>
</evidence>
<reference evidence="3 4" key="1">
    <citation type="journal article" date="2019" name="Int. J. Syst. Evol. Microbiol.">
        <title>The Global Catalogue of Microorganisms (GCM) 10K type strain sequencing project: providing services to taxonomists for standard genome sequencing and annotation.</title>
        <authorList>
            <consortium name="The Broad Institute Genomics Platform"/>
            <consortium name="The Broad Institute Genome Sequencing Center for Infectious Disease"/>
            <person name="Wu L."/>
            <person name="Ma J."/>
        </authorList>
    </citation>
    <scope>NUCLEOTIDE SEQUENCE [LARGE SCALE GENOMIC DNA]</scope>
    <source>
        <strain evidence="3 4">JCM 12774</strain>
    </source>
</reference>
<feature type="domain" description="Sensor histidine kinase NatK-like C-terminal" evidence="2">
    <location>
        <begin position="334"/>
        <end position="440"/>
    </location>
</feature>
<keyword evidence="1" id="KW-0812">Transmembrane</keyword>
<feature type="transmembrane region" description="Helical" evidence="1">
    <location>
        <begin position="59"/>
        <end position="76"/>
    </location>
</feature>
<dbReference type="PANTHER" id="PTHR40448:SF1">
    <property type="entry name" value="TWO-COMPONENT SENSOR HISTIDINE KINASE"/>
    <property type="match status" value="1"/>
</dbReference>
<dbReference type="EMBL" id="BAAACX010000008">
    <property type="protein sequence ID" value="GAA0386397.1"/>
    <property type="molecule type" value="Genomic_DNA"/>
</dbReference>
<feature type="transmembrane region" description="Helical" evidence="1">
    <location>
        <begin position="120"/>
        <end position="141"/>
    </location>
</feature>
<proteinExistence type="predicted"/>
<protein>
    <recommendedName>
        <fullName evidence="2">Sensor histidine kinase NatK-like C-terminal domain-containing protein</fullName>
    </recommendedName>
</protein>
<dbReference type="InterPro" id="IPR032834">
    <property type="entry name" value="NatK-like_C"/>
</dbReference>
<sequence length="445" mass="51523">MLLLAVIALSFILIHNYLNLLYFRRVLPAKREHWGYYAISITLNLGIGVISSVFNLYNIGIFMFTAAMAISFYLLFQVSRLQIFFMASLYLFLMDTSRGILVSIYVILYGDSIYNIMRPAISYHTLLGLSVLTSALLYLLLGRRITPASKMKQLVNNQEQLKFVVIYLFILLTYIRFINTGHFMEIRLSWFSVLYGLSCIIGKLGLYFVLHHTIRVSSLLEYEWYSRQLQEQLERQIQHYHAYQNFIEGFRSFKHDYKSLVGSVKLLLQNQETEKAIKLIDEIQDTMQKNILEYKMYSDHVLLDAMLQDAANFCEQNHISFSALLPMPERIGLKDMDAVRVFSNLFKNAIEACSKLPDCSKRFVKITGHTSPDWVYVEVINSFHGEIKTMHGKLRTTKPDKDSHGVGLRNVTEIIEGLGGMVLIDIDQKKNIFTVRLHIPRMAED</sequence>
<keyword evidence="1" id="KW-1133">Transmembrane helix</keyword>
<feature type="transmembrane region" description="Helical" evidence="1">
    <location>
        <begin position="6"/>
        <end position="23"/>
    </location>
</feature>
<evidence type="ECO:0000256" key="1">
    <source>
        <dbReference type="SAM" id="Phobius"/>
    </source>
</evidence>
<dbReference type="Pfam" id="PF14501">
    <property type="entry name" value="HATPase_c_5"/>
    <property type="match status" value="1"/>
</dbReference>